<keyword evidence="7" id="KW-0862">Zinc</keyword>
<feature type="non-terminal residue" evidence="9">
    <location>
        <position position="241"/>
    </location>
</feature>
<comment type="similarity">
    <text evidence="2">Belongs to the peptidase M18 family.</text>
</comment>
<evidence type="ECO:0000313" key="9">
    <source>
        <dbReference type="EMBL" id="SVE30453.1"/>
    </source>
</evidence>
<keyword evidence="5" id="KW-0479">Metal-binding</keyword>
<proteinExistence type="inferred from homology"/>
<keyword evidence="4" id="KW-0645">Protease</keyword>
<evidence type="ECO:0000256" key="7">
    <source>
        <dbReference type="ARBA" id="ARBA00022833"/>
    </source>
</evidence>
<organism evidence="9">
    <name type="scientific">marine metagenome</name>
    <dbReference type="NCBI Taxonomy" id="408172"/>
    <lineage>
        <taxon>unclassified sequences</taxon>
        <taxon>metagenomes</taxon>
        <taxon>ecological metagenomes</taxon>
    </lineage>
</organism>
<evidence type="ECO:0000256" key="5">
    <source>
        <dbReference type="ARBA" id="ARBA00022723"/>
    </source>
</evidence>
<evidence type="ECO:0008006" key="10">
    <source>
        <dbReference type="Google" id="ProtNLM"/>
    </source>
</evidence>
<keyword evidence="6" id="KW-0378">Hydrolase</keyword>
<dbReference type="AlphaFoldDB" id="A0A383CEG4"/>
<dbReference type="GO" id="GO:0006508">
    <property type="term" value="P:proteolysis"/>
    <property type="evidence" value="ECO:0007669"/>
    <property type="project" value="UniProtKB-KW"/>
</dbReference>
<evidence type="ECO:0000256" key="1">
    <source>
        <dbReference type="ARBA" id="ARBA00001947"/>
    </source>
</evidence>
<evidence type="ECO:0000256" key="4">
    <source>
        <dbReference type="ARBA" id="ARBA00022670"/>
    </source>
</evidence>
<name>A0A383CEG4_9ZZZZ</name>
<gene>
    <name evidence="9" type="ORF">METZ01_LOCUS483307</name>
</gene>
<sequence>VDADRGTDAPLRIIGAHTDSPNLRVKPVPDHGALGLRQVGVEVYGSALLNSWLDRDLGVSGRLVVRDGDGRVEHLVRDDRPVARIPQLAIHLDRDVNDKGLVLNPQNHLSPVMGSGMAEPGAFVATLAAMADVDPTDILAFDAMFHDVAPSCLSGPDEEFVSAPRLDDLLSCHAGTEALIAVAGQGSGQDAGQTVPVLALFDHEEVGSVSATGAAGPLLVRTLRRFVNLDERHVRGAMVLS</sequence>
<dbReference type="GO" id="GO:0008270">
    <property type="term" value="F:zinc ion binding"/>
    <property type="evidence" value="ECO:0007669"/>
    <property type="project" value="InterPro"/>
</dbReference>
<dbReference type="SUPFAM" id="SSF101821">
    <property type="entry name" value="Aminopeptidase/glucanase lid domain"/>
    <property type="match status" value="1"/>
</dbReference>
<accession>A0A383CEG4</accession>
<keyword evidence="3" id="KW-0031">Aminopeptidase</keyword>
<dbReference type="SUPFAM" id="SSF53187">
    <property type="entry name" value="Zn-dependent exopeptidases"/>
    <property type="match status" value="1"/>
</dbReference>
<feature type="non-terminal residue" evidence="9">
    <location>
        <position position="1"/>
    </location>
</feature>
<dbReference type="Pfam" id="PF02127">
    <property type="entry name" value="Peptidase_M18"/>
    <property type="match status" value="1"/>
</dbReference>
<dbReference type="Gene3D" id="2.30.250.10">
    <property type="entry name" value="Aminopeptidase i, Domain 2"/>
    <property type="match status" value="1"/>
</dbReference>
<reference evidence="9" key="1">
    <citation type="submission" date="2018-05" db="EMBL/GenBank/DDBJ databases">
        <authorList>
            <person name="Lanie J.A."/>
            <person name="Ng W.-L."/>
            <person name="Kazmierczak K.M."/>
            <person name="Andrzejewski T.M."/>
            <person name="Davidsen T.M."/>
            <person name="Wayne K.J."/>
            <person name="Tettelin H."/>
            <person name="Glass J.I."/>
            <person name="Rusch D."/>
            <person name="Podicherti R."/>
            <person name="Tsui H.-C.T."/>
            <person name="Winkler M.E."/>
        </authorList>
    </citation>
    <scope>NUCLEOTIDE SEQUENCE</scope>
</reference>
<dbReference type="EMBL" id="UINC01208078">
    <property type="protein sequence ID" value="SVE30453.1"/>
    <property type="molecule type" value="Genomic_DNA"/>
</dbReference>
<dbReference type="GO" id="GO:0005737">
    <property type="term" value="C:cytoplasm"/>
    <property type="evidence" value="ECO:0007669"/>
    <property type="project" value="UniProtKB-ARBA"/>
</dbReference>
<comment type="cofactor">
    <cofactor evidence="1">
        <name>Zn(2+)</name>
        <dbReference type="ChEBI" id="CHEBI:29105"/>
    </cofactor>
</comment>
<dbReference type="GO" id="GO:0004177">
    <property type="term" value="F:aminopeptidase activity"/>
    <property type="evidence" value="ECO:0007669"/>
    <property type="project" value="UniProtKB-KW"/>
</dbReference>
<dbReference type="PANTHER" id="PTHR28570:SF3">
    <property type="entry name" value="ASPARTYL AMINOPEPTIDASE"/>
    <property type="match status" value="1"/>
</dbReference>
<dbReference type="PRINTS" id="PR00932">
    <property type="entry name" value="AMINO1PTASE"/>
</dbReference>
<dbReference type="GO" id="GO:0008237">
    <property type="term" value="F:metallopeptidase activity"/>
    <property type="evidence" value="ECO:0007669"/>
    <property type="project" value="UniProtKB-KW"/>
</dbReference>
<evidence type="ECO:0000256" key="8">
    <source>
        <dbReference type="ARBA" id="ARBA00023049"/>
    </source>
</evidence>
<evidence type="ECO:0000256" key="6">
    <source>
        <dbReference type="ARBA" id="ARBA00022801"/>
    </source>
</evidence>
<dbReference type="InterPro" id="IPR023358">
    <property type="entry name" value="Peptidase_M18_dom2"/>
</dbReference>
<evidence type="ECO:0000256" key="2">
    <source>
        <dbReference type="ARBA" id="ARBA00008290"/>
    </source>
</evidence>
<protein>
    <recommendedName>
        <fullName evidence="10">M18 family aminopeptidase</fullName>
    </recommendedName>
</protein>
<dbReference type="PANTHER" id="PTHR28570">
    <property type="entry name" value="ASPARTYL AMINOPEPTIDASE"/>
    <property type="match status" value="1"/>
</dbReference>
<evidence type="ECO:0000256" key="3">
    <source>
        <dbReference type="ARBA" id="ARBA00022438"/>
    </source>
</evidence>
<dbReference type="InterPro" id="IPR001948">
    <property type="entry name" value="Peptidase_M18"/>
</dbReference>
<keyword evidence="8" id="KW-0482">Metalloprotease</keyword>